<dbReference type="STRING" id="371731.Rsw2DRAFT_0448"/>
<evidence type="ECO:0000313" key="3">
    <source>
        <dbReference type="Proteomes" id="UP000010121"/>
    </source>
</evidence>
<protein>
    <submittedName>
        <fullName evidence="2">Uncharacterized protein</fullName>
    </submittedName>
</protein>
<accession>C8RXC0</accession>
<proteinExistence type="predicted"/>
<organism evidence="2 3">
    <name type="scientific">Rhodobacter ferrooxidans</name>
    <dbReference type="NCBI Taxonomy" id="371731"/>
    <lineage>
        <taxon>Bacteria</taxon>
        <taxon>Pseudomonadati</taxon>
        <taxon>Pseudomonadota</taxon>
        <taxon>Alphaproteobacteria</taxon>
        <taxon>Rhodobacterales</taxon>
        <taxon>Rhodobacter group</taxon>
        <taxon>Rhodobacter</taxon>
    </lineage>
</organism>
<sequence>MKLRSGFVGVAMASALMAAPALAQDLAFTLTNNSGVDLTEFYASPVGVDSWEEDILGGAVLPAGSSGQVTIGDARDVCDYDLRMVFADGDVIEQSGNLCETGSYTIN</sequence>
<dbReference type="OrthoDB" id="4736977at2"/>
<feature type="chain" id="PRO_5002989691" evidence="1">
    <location>
        <begin position="24"/>
        <end position="107"/>
    </location>
</feature>
<evidence type="ECO:0000313" key="2">
    <source>
        <dbReference type="EMBL" id="EEW26645.1"/>
    </source>
</evidence>
<keyword evidence="3" id="KW-1185">Reference proteome</keyword>
<feature type="signal peptide" evidence="1">
    <location>
        <begin position="1"/>
        <end position="23"/>
    </location>
</feature>
<dbReference type="Proteomes" id="UP000010121">
    <property type="component" value="Unassembled WGS sequence"/>
</dbReference>
<name>C8RXC0_9RHOB</name>
<dbReference type="AlphaFoldDB" id="C8RXC0"/>
<dbReference type="eggNOG" id="ENOG50334XK">
    <property type="taxonomic scope" value="Bacteria"/>
</dbReference>
<evidence type="ECO:0000256" key="1">
    <source>
        <dbReference type="SAM" id="SignalP"/>
    </source>
</evidence>
<reference evidence="2 3" key="1">
    <citation type="submission" date="2009-08" db="EMBL/GenBank/DDBJ databases">
        <title>The draft genome of Rhodobacter sp. SW2.</title>
        <authorList>
            <consortium name="US DOE Joint Genome Institute (JGI-PGF)"/>
            <person name="Lucas S."/>
            <person name="Copeland A."/>
            <person name="Lapidus A."/>
            <person name="Glavina del Rio T."/>
            <person name="Tice H."/>
            <person name="Bruce D."/>
            <person name="Goodwin L."/>
            <person name="Pitluck S."/>
            <person name="Larimer F."/>
            <person name="Land M.L."/>
            <person name="Hauser L."/>
            <person name="Emerson D."/>
        </authorList>
    </citation>
    <scope>NUCLEOTIDE SEQUENCE [LARGE SCALE GENOMIC DNA]</scope>
    <source>
        <strain evidence="2 3">SW2</strain>
    </source>
</reference>
<comment type="caution">
    <text evidence="2">The sequence shown here is derived from an EMBL/GenBank/DDBJ whole genome shotgun (WGS) entry which is preliminary data.</text>
</comment>
<dbReference type="RefSeq" id="WP_008027618.1">
    <property type="nucleotide sequence ID" value="NZ_ACYY01000002.1"/>
</dbReference>
<gene>
    <name evidence="2" type="ORF">Rsw2DRAFT_0448</name>
</gene>
<dbReference type="EMBL" id="ACYY01000002">
    <property type="protein sequence ID" value="EEW26645.1"/>
    <property type="molecule type" value="Genomic_DNA"/>
</dbReference>
<keyword evidence="1" id="KW-0732">Signal</keyword>